<dbReference type="InterPro" id="IPR011006">
    <property type="entry name" value="CheY-like_superfamily"/>
</dbReference>
<sequence>MKLLVVDDDSALRTLVTSLFSHEGFDVMSAEDGDKALRLMASNHFDCVITDIFMPNKDGYELIRDIVNKGNGTKIVALSGMPETAEFGKDCLKIASMLGAHNVIRKPFDFPELLQAVKDIEAI</sequence>
<dbReference type="Pfam" id="PF00072">
    <property type="entry name" value="Response_reg"/>
    <property type="match status" value="1"/>
</dbReference>
<evidence type="ECO:0000313" key="5">
    <source>
        <dbReference type="Proteomes" id="UP001069090"/>
    </source>
</evidence>
<evidence type="ECO:0000313" key="4">
    <source>
        <dbReference type="EMBL" id="MCZ0866175.1"/>
    </source>
</evidence>
<evidence type="ECO:0000256" key="2">
    <source>
        <dbReference type="PROSITE-ProRule" id="PRU00169"/>
    </source>
</evidence>
<dbReference type="InterPro" id="IPR050595">
    <property type="entry name" value="Bact_response_regulator"/>
</dbReference>
<reference evidence="4 5" key="1">
    <citation type="submission" date="2022-12" db="EMBL/GenBank/DDBJ databases">
        <title>Dasania phycosphaerae sp. nov., isolated from particulate material of the south coast of Korea.</title>
        <authorList>
            <person name="Jiang Y."/>
        </authorList>
    </citation>
    <scope>NUCLEOTIDE SEQUENCE [LARGE SCALE GENOMIC DNA]</scope>
    <source>
        <strain evidence="4 5">GY-19</strain>
    </source>
</reference>
<dbReference type="RefSeq" id="WP_258332327.1">
    <property type="nucleotide sequence ID" value="NZ_JAPTGG010000010.1"/>
</dbReference>
<dbReference type="GO" id="GO:0000160">
    <property type="term" value="P:phosphorelay signal transduction system"/>
    <property type="evidence" value="ECO:0007669"/>
    <property type="project" value="InterPro"/>
</dbReference>
<organism evidence="4 5">
    <name type="scientific">Dasania phycosphaerae</name>
    <dbReference type="NCBI Taxonomy" id="2950436"/>
    <lineage>
        <taxon>Bacteria</taxon>
        <taxon>Pseudomonadati</taxon>
        <taxon>Pseudomonadota</taxon>
        <taxon>Gammaproteobacteria</taxon>
        <taxon>Cellvibrionales</taxon>
        <taxon>Spongiibacteraceae</taxon>
        <taxon>Dasania</taxon>
    </lineage>
</organism>
<dbReference type="PANTHER" id="PTHR44591:SF23">
    <property type="entry name" value="CHEY SUBFAMILY"/>
    <property type="match status" value="1"/>
</dbReference>
<evidence type="ECO:0000259" key="3">
    <source>
        <dbReference type="PROSITE" id="PS50110"/>
    </source>
</evidence>
<dbReference type="AlphaFoldDB" id="A0A9J6RPY0"/>
<keyword evidence="1 2" id="KW-0597">Phosphoprotein</keyword>
<feature type="modified residue" description="4-aspartylphosphate" evidence="2">
    <location>
        <position position="51"/>
    </location>
</feature>
<dbReference type="SMART" id="SM00448">
    <property type="entry name" value="REC"/>
    <property type="match status" value="1"/>
</dbReference>
<dbReference type="EMBL" id="JAPTGG010000010">
    <property type="protein sequence ID" value="MCZ0866175.1"/>
    <property type="molecule type" value="Genomic_DNA"/>
</dbReference>
<accession>A0A9J6RPY0</accession>
<keyword evidence="5" id="KW-1185">Reference proteome</keyword>
<dbReference type="InterPro" id="IPR001789">
    <property type="entry name" value="Sig_transdc_resp-reg_receiver"/>
</dbReference>
<comment type="caution">
    <text evidence="4">The sequence shown here is derived from an EMBL/GenBank/DDBJ whole genome shotgun (WGS) entry which is preliminary data.</text>
</comment>
<dbReference type="SUPFAM" id="SSF52172">
    <property type="entry name" value="CheY-like"/>
    <property type="match status" value="1"/>
</dbReference>
<dbReference type="PROSITE" id="PS50110">
    <property type="entry name" value="RESPONSE_REGULATORY"/>
    <property type="match status" value="1"/>
</dbReference>
<dbReference type="CDD" id="cd00156">
    <property type="entry name" value="REC"/>
    <property type="match status" value="1"/>
</dbReference>
<evidence type="ECO:0000256" key="1">
    <source>
        <dbReference type="ARBA" id="ARBA00022553"/>
    </source>
</evidence>
<dbReference type="PANTHER" id="PTHR44591">
    <property type="entry name" value="STRESS RESPONSE REGULATOR PROTEIN 1"/>
    <property type="match status" value="1"/>
</dbReference>
<dbReference type="Gene3D" id="3.40.50.2300">
    <property type="match status" value="1"/>
</dbReference>
<name>A0A9J6RPY0_9GAMM</name>
<proteinExistence type="predicted"/>
<dbReference type="Proteomes" id="UP001069090">
    <property type="component" value="Unassembled WGS sequence"/>
</dbReference>
<gene>
    <name evidence="4" type="ORF">O0V09_13270</name>
</gene>
<feature type="domain" description="Response regulatory" evidence="3">
    <location>
        <begin position="2"/>
        <end position="121"/>
    </location>
</feature>
<protein>
    <submittedName>
        <fullName evidence="4">Response regulator</fullName>
    </submittedName>
</protein>